<organism evidence="1 2">
    <name type="scientific">Pyropia yezoensis</name>
    <name type="common">Susabi-nori</name>
    <name type="synonym">Porphyra yezoensis</name>
    <dbReference type="NCBI Taxonomy" id="2788"/>
    <lineage>
        <taxon>Eukaryota</taxon>
        <taxon>Rhodophyta</taxon>
        <taxon>Bangiophyceae</taxon>
        <taxon>Bangiales</taxon>
        <taxon>Bangiaceae</taxon>
        <taxon>Pyropia</taxon>
    </lineage>
</organism>
<evidence type="ECO:0000313" key="1">
    <source>
        <dbReference type="EMBL" id="KAK1864948.1"/>
    </source>
</evidence>
<protein>
    <submittedName>
        <fullName evidence="1">Uncharacterized protein</fullName>
    </submittedName>
</protein>
<dbReference type="Proteomes" id="UP000798662">
    <property type="component" value="Chromosome 2"/>
</dbReference>
<gene>
    <name evidence="1" type="ORF">I4F81_007484</name>
</gene>
<name>A0ACC3C572_PYRYE</name>
<keyword evidence="2" id="KW-1185">Reference proteome</keyword>
<evidence type="ECO:0000313" key="2">
    <source>
        <dbReference type="Proteomes" id="UP000798662"/>
    </source>
</evidence>
<dbReference type="EMBL" id="CM020619">
    <property type="protein sequence ID" value="KAK1864948.1"/>
    <property type="molecule type" value="Genomic_DNA"/>
</dbReference>
<proteinExistence type="predicted"/>
<sequence>MGRVRVPAVLAGLVGLAAAAVSVATPSSAQTIAEIATGNANLTLLVQALNDTGLVPAVANASASLTVFAPTNDAFLSLAQVLGYSGNDADEAYGAIGAALANLSPDGDAVPLLRDVLLYHVAAEEVMSGALLAAGGYESLLNGTRVELADDNLTLIDAAPLVDDPMITQPDIDASNGVIHLISGVLLPVPITPASTMSPEPAATSPPADDEDVCFPADATVQTADGRTLRMDEVKTGDTLRTSPTTTGRVYFWSHADATGVHPFVRLVTAAGATITLSPGHYLPVVVRGAGAPALAAAASVAVGDELTLASGARSAVVATTTVHRRGLYAPHLTGGAAGVLVDGVWASEMTTAVAPAVARPALALVRAVAAVVGRLGEGAASALRLPSGGGAWTALAPRGEAVVEL</sequence>
<accession>A0ACC3C572</accession>
<comment type="caution">
    <text evidence="1">The sequence shown here is derived from an EMBL/GenBank/DDBJ whole genome shotgun (WGS) entry which is preliminary data.</text>
</comment>
<reference evidence="1" key="1">
    <citation type="submission" date="2019-11" db="EMBL/GenBank/DDBJ databases">
        <title>Nori genome reveals adaptations in red seaweeds to the harsh intertidal environment.</title>
        <authorList>
            <person name="Wang D."/>
            <person name="Mao Y."/>
        </authorList>
    </citation>
    <scope>NUCLEOTIDE SEQUENCE</scope>
    <source>
        <tissue evidence="1">Gametophyte</tissue>
    </source>
</reference>